<dbReference type="AlphaFoldDB" id="A0A1R0WSA2"/>
<evidence type="ECO:0000313" key="1">
    <source>
        <dbReference type="EMBL" id="OMD20348.1"/>
    </source>
</evidence>
<reference evidence="1 2" key="1">
    <citation type="submission" date="2016-10" db="EMBL/GenBank/DDBJ databases">
        <title>Paenibacillus species isolates.</title>
        <authorList>
            <person name="Beno S.M."/>
        </authorList>
    </citation>
    <scope>NUCLEOTIDE SEQUENCE [LARGE SCALE GENOMIC DNA]</scope>
    <source>
        <strain evidence="1 2">FSL H7-0604</strain>
    </source>
</reference>
<gene>
    <name evidence="1" type="ORF">BJP51_09705</name>
</gene>
<sequence length="271" mass="31712">MFKKRQPYFISNNTEYEYCHTCGNEQPLGYNYYKAECPNGDIYVEEGRCKFFTYKRGDAPVNIVYDDCFRVEPEFYVDSDKYFFETVSRANGEDSLFYQPFAIRTATSKKIAQEIVPDFYLESNKMVVEVRGTGRKKEDLDDFESQLDSIANYPTELLDETISYLFISMLNKEEYQYGSSFILDGSAAPEIAFVWKDQYGLSFGKYESVPTTCKSYIILGFINFKILVIDSAILDNEDLPLDSEKFFDQEPIKQLRHNYYRSSLVRKLHEI</sequence>
<proteinExistence type="predicted"/>
<organism evidence="1 2">
    <name type="scientific">Paenibacillus odorifer</name>
    <dbReference type="NCBI Taxonomy" id="189426"/>
    <lineage>
        <taxon>Bacteria</taxon>
        <taxon>Bacillati</taxon>
        <taxon>Bacillota</taxon>
        <taxon>Bacilli</taxon>
        <taxon>Bacillales</taxon>
        <taxon>Paenibacillaceae</taxon>
        <taxon>Paenibacillus</taxon>
    </lineage>
</organism>
<comment type="caution">
    <text evidence="1">The sequence shown here is derived from an EMBL/GenBank/DDBJ whole genome shotgun (WGS) entry which is preliminary data.</text>
</comment>
<name>A0A1R0WSA2_9BACL</name>
<dbReference type="EMBL" id="MKQP01000100">
    <property type="protein sequence ID" value="OMD20348.1"/>
    <property type="molecule type" value="Genomic_DNA"/>
</dbReference>
<accession>A0A1R0WSA2</accession>
<evidence type="ECO:0000313" key="2">
    <source>
        <dbReference type="Proteomes" id="UP000187465"/>
    </source>
</evidence>
<protein>
    <submittedName>
        <fullName evidence="1">Uncharacterized protein</fullName>
    </submittedName>
</protein>
<dbReference type="Proteomes" id="UP000187465">
    <property type="component" value="Unassembled WGS sequence"/>
</dbReference>